<evidence type="ECO:0000313" key="2">
    <source>
        <dbReference type="Proteomes" id="UP001159427"/>
    </source>
</evidence>
<reference evidence="1 2" key="1">
    <citation type="submission" date="2022-05" db="EMBL/GenBank/DDBJ databases">
        <authorList>
            <consortium name="Genoscope - CEA"/>
            <person name="William W."/>
        </authorList>
    </citation>
    <scope>NUCLEOTIDE SEQUENCE [LARGE SCALE GENOMIC DNA]</scope>
</reference>
<gene>
    <name evidence="1" type="ORF">PEVE_00034884</name>
</gene>
<keyword evidence="2" id="KW-1185">Reference proteome</keyword>
<name>A0ABN8MGG5_9CNID</name>
<accession>A0ABN8MGG5</accession>
<sequence>MTQPEFVINERTMGVMGQDSKGNPKYFEKASFSITLLKHVEAEAQDSGFLSLVKCSITGKDKQCFFRAQKVIIGGVNKFLEELNSSFGPGVLMCNFESGEFRMFLKMIMSSYFRNCANENRCDSFKAATTLGRPKDNLKVWVMGEVQVNNLGEVVPEDAREYVYIPELTASRIKPPELVLPFKKEALNGVFSSLKDTIHHNYMGGLVAVAGLCIGLHYEQIIREGYHCPIPVICGEHRLGKTKSARVALRLMGNDHHFFSSARERFIPHLCSRSSFPPVLDDLKNAHQLGEIALAYYDGGKDGTCAKEMEPKTCPMVTMNWEALDGLAQDYRVASRLTFIPFVVGPRSPNGLEQQQQAEATWKARYDEAPMALGPLLAINVADVIEQGKCLKREIAGLYPDVDDRICENYGILLAMASEVK</sequence>
<proteinExistence type="predicted"/>
<evidence type="ECO:0000313" key="1">
    <source>
        <dbReference type="EMBL" id="CAH3028783.1"/>
    </source>
</evidence>
<dbReference type="Proteomes" id="UP001159427">
    <property type="component" value="Unassembled WGS sequence"/>
</dbReference>
<protein>
    <submittedName>
        <fullName evidence="1">Uncharacterized protein</fullName>
    </submittedName>
</protein>
<dbReference type="EMBL" id="CALNXI010000534">
    <property type="protein sequence ID" value="CAH3028783.1"/>
    <property type="molecule type" value="Genomic_DNA"/>
</dbReference>
<organism evidence="1 2">
    <name type="scientific">Porites evermanni</name>
    <dbReference type="NCBI Taxonomy" id="104178"/>
    <lineage>
        <taxon>Eukaryota</taxon>
        <taxon>Metazoa</taxon>
        <taxon>Cnidaria</taxon>
        <taxon>Anthozoa</taxon>
        <taxon>Hexacorallia</taxon>
        <taxon>Scleractinia</taxon>
        <taxon>Fungiina</taxon>
        <taxon>Poritidae</taxon>
        <taxon>Porites</taxon>
    </lineage>
</organism>
<comment type="caution">
    <text evidence="1">The sequence shown here is derived from an EMBL/GenBank/DDBJ whole genome shotgun (WGS) entry which is preliminary data.</text>
</comment>